<feature type="transmembrane region" description="Helical" evidence="1">
    <location>
        <begin position="84"/>
        <end position="107"/>
    </location>
</feature>
<dbReference type="STRING" id="1318466.BN85403390"/>
<dbReference type="AlphaFoldDB" id="U4KR75"/>
<gene>
    <name evidence="2" type="ORF">BN85403390</name>
</gene>
<dbReference type="HOGENOM" id="CLU_2021672_0_0_14"/>
<keyword evidence="3" id="KW-1185">Reference proteome</keyword>
<evidence type="ECO:0000313" key="2">
    <source>
        <dbReference type="EMBL" id="CCV63916.1"/>
    </source>
</evidence>
<dbReference type="Pfam" id="PF19615">
    <property type="entry name" value="DUF6120"/>
    <property type="match status" value="1"/>
</dbReference>
<evidence type="ECO:0000313" key="3">
    <source>
        <dbReference type="Proteomes" id="UP000032740"/>
    </source>
</evidence>
<dbReference type="Proteomes" id="UP000032740">
    <property type="component" value="Chromosome"/>
</dbReference>
<evidence type="ECO:0000256" key="1">
    <source>
        <dbReference type="SAM" id="Phobius"/>
    </source>
</evidence>
<accession>U4KR75</accession>
<dbReference type="KEGG" id="apal:BN85403390"/>
<organism evidence="2 3">
    <name type="scientific">Alteracholeplasma palmae (strain ATCC 49389 / J233)</name>
    <name type="common">Acholeplasma palmae</name>
    <dbReference type="NCBI Taxonomy" id="1318466"/>
    <lineage>
        <taxon>Bacteria</taxon>
        <taxon>Bacillati</taxon>
        <taxon>Mycoplasmatota</taxon>
        <taxon>Mollicutes</taxon>
        <taxon>Acholeplasmatales</taxon>
        <taxon>Acholeplasmataceae</taxon>
        <taxon>Acholeplasma</taxon>
    </lineage>
</organism>
<sequence length="122" mass="14033">MKNEPKKIIKSYIKDVSKNLNCKYSVKRLFLADFKNRILDYLENKENIAVEELYSVFGTPNEISRGFDSVELDKYEKQAKNLKWIIVLLIVLIAILSYAIFIIVAGYGTDVTVTTDSYISLL</sequence>
<dbReference type="EMBL" id="FO681347">
    <property type="protein sequence ID" value="CCV63916.1"/>
    <property type="molecule type" value="Genomic_DNA"/>
</dbReference>
<reference evidence="2 3" key="1">
    <citation type="journal article" date="2013" name="J. Mol. Microbiol. Biotechnol.">
        <title>Analysis of the Complete Genomes of Acholeplasma brassicae , A. palmae and A. laidlawii and Their Comparison to the Obligate Parasites from ' Candidatus Phytoplasma'.</title>
        <authorList>
            <person name="Kube M."/>
            <person name="Siewert C."/>
            <person name="Migdoll A.M."/>
            <person name="Duduk B."/>
            <person name="Holz S."/>
            <person name="Rabus R."/>
            <person name="Seemuller E."/>
            <person name="Mitrovic J."/>
            <person name="Muller I."/>
            <person name="Buttner C."/>
            <person name="Reinhardt R."/>
        </authorList>
    </citation>
    <scope>NUCLEOTIDE SEQUENCE [LARGE SCALE GENOMIC DNA]</scope>
    <source>
        <strain evidence="2 3">J233</strain>
    </source>
</reference>
<dbReference type="RefSeq" id="WP_026656281.1">
    <property type="nucleotide sequence ID" value="NC_022538.1"/>
</dbReference>
<keyword evidence="1" id="KW-0472">Membrane</keyword>
<keyword evidence="1" id="KW-1133">Transmembrane helix</keyword>
<name>U4KR75_ALTPJ</name>
<dbReference type="InterPro" id="IPR046123">
    <property type="entry name" value="DUF6120"/>
</dbReference>
<protein>
    <submittedName>
        <fullName evidence="2">Uncharacterized protein</fullName>
    </submittedName>
</protein>
<proteinExistence type="predicted"/>
<keyword evidence="1" id="KW-0812">Transmembrane</keyword>